<gene>
    <name evidence="2" type="ORF">Tco_0771469</name>
</gene>
<dbReference type="Proteomes" id="UP001151760">
    <property type="component" value="Unassembled WGS sequence"/>
</dbReference>
<evidence type="ECO:0000313" key="2">
    <source>
        <dbReference type="EMBL" id="GJS88833.1"/>
    </source>
</evidence>
<keyword evidence="3" id="KW-1185">Reference proteome</keyword>
<sequence length="243" mass="27228">MTKEKEPSDRTDTSQSVFVSDVPDPQDTKSITQLIVTGLPNSPPNDSTRKSQLLHEGTNTDHQDLELPATHPNEGTHTSQLLPKGTPTDPKDSERNIQLTDMRLPSTMVTNLSGMTSSEVEPDTIPPIESLSDFKALMEDSEDDLNGSLFSDVLYAQIIKDYWAKHEEAAASYADLRAEIKEIHDQAYKAHENTDAHLRNYEKILLAFKSQHNTLYAQNDHLAIWVESSRMAMTLSGPYTVKY</sequence>
<dbReference type="EMBL" id="BQNB010011304">
    <property type="protein sequence ID" value="GJS88833.1"/>
    <property type="molecule type" value="Genomic_DNA"/>
</dbReference>
<reference evidence="2" key="1">
    <citation type="journal article" date="2022" name="Int. J. Mol. Sci.">
        <title>Draft Genome of Tanacetum Coccineum: Genomic Comparison of Closely Related Tanacetum-Family Plants.</title>
        <authorList>
            <person name="Yamashiro T."/>
            <person name="Shiraishi A."/>
            <person name="Nakayama K."/>
            <person name="Satake H."/>
        </authorList>
    </citation>
    <scope>NUCLEOTIDE SEQUENCE</scope>
</reference>
<organism evidence="2 3">
    <name type="scientific">Tanacetum coccineum</name>
    <dbReference type="NCBI Taxonomy" id="301880"/>
    <lineage>
        <taxon>Eukaryota</taxon>
        <taxon>Viridiplantae</taxon>
        <taxon>Streptophyta</taxon>
        <taxon>Embryophyta</taxon>
        <taxon>Tracheophyta</taxon>
        <taxon>Spermatophyta</taxon>
        <taxon>Magnoliopsida</taxon>
        <taxon>eudicotyledons</taxon>
        <taxon>Gunneridae</taxon>
        <taxon>Pentapetalae</taxon>
        <taxon>asterids</taxon>
        <taxon>campanulids</taxon>
        <taxon>Asterales</taxon>
        <taxon>Asteraceae</taxon>
        <taxon>Asteroideae</taxon>
        <taxon>Anthemideae</taxon>
        <taxon>Anthemidinae</taxon>
        <taxon>Tanacetum</taxon>
    </lineage>
</organism>
<reference evidence="2" key="2">
    <citation type="submission" date="2022-01" db="EMBL/GenBank/DDBJ databases">
        <authorList>
            <person name="Yamashiro T."/>
            <person name="Shiraishi A."/>
            <person name="Satake H."/>
            <person name="Nakayama K."/>
        </authorList>
    </citation>
    <scope>NUCLEOTIDE SEQUENCE</scope>
</reference>
<comment type="caution">
    <text evidence="2">The sequence shown here is derived from an EMBL/GenBank/DDBJ whole genome shotgun (WGS) entry which is preliminary data.</text>
</comment>
<name>A0ABQ4ZIW4_9ASTR</name>
<feature type="region of interest" description="Disordered" evidence="1">
    <location>
        <begin position="1"/>
        <end position="94"/>
    </location>
</feature>
<evidence type="ECO:0000313" key="3">
    <source>
        <dbReference type="Proteomes" id="UP001151760"/>
    </source>
</evidence>
<feature type="compositionally biased region" description="Basic and acidic residues" evidence="1">
    <location>
        <begin position="1"/>
        <end position="12"/>
    </location>
</feature>
<evidence type="ECO:0000256" key="1">
    <source>
        <dbReference type="SAM" id="MobiDB-lite"/>
    </source>
</evidence>
<proteinExistence type="predicted"/>
<protein>
    <submittedName>
        <fullName evidence="2">Uncharacterized protein</fullName>
    </submittedName>
</protein>
<accession>A0ABQ4ZIW4</accession>